<dbReference type="PANTHER" id="PTHR12413">
    <property type="entry name" value="DOLICHYL GLYCOSYLTRANSFERASE"/>
    <property type="match status" value="1"/>
</dbReference>
<evidence type="ECO:0000256" key="14">
    <source>
        <dbReference type="ARBA" id="ARBA00023136"/>
    </source>
</evidence>
<dbReference type="InterPro" id="IPR020568">
    <property type="entry name" value="Ribosomal_Su5_D2-typ_SF"/>
</dbReference>
<dbReference type="EC" id="2.4.1.267" evidence="4"/>
<dbReference type="SUPFAM" id="SSF82657">
    <property type="entry name" value="BolA-like"/>
    <property type="match status" value="1"/>
</dbReference>
<evidence type="ECO:0000256" key="15">
    <source>
        <dbReference type="ARBA" id="ARBA00029438"/>
    </source>
</evidence>
<evidence type="ECO:0000256" key="18">
    <source>
        <dbReference type="SAM" id="Phobius"/>
    </source>
</evidence>
<dbReference type="UniPathway" id="UPA00057">
    <property type="reaction ID" value="UER00098"/>
</dbReference>
<keyword evidence="10" id="KW-0256">Endoplasmic reticulum</keyword>
<feature type="transmembrane region" description="Helical" evidence="18">
    <location>
        <begin position="7"/>
        <end position="28"/>
    </location>
</feature>
<evidence type="ECO:0000259" key="19">
    <source>
        <dbReference type="Pfam" id="PF00288"/>
    </source>
</evidence>
<comment type="pathway">
    <text evidence="2">Protein modification; protein glycosylation.</text>
</comment>
<dbReference type="InterPro" id="IPR006205">
    <property type="entry name" value="Mev_gal_kin"/>
</dbReference>
<evidence type="ECO:0000256" key="4">
    <source>
        <dbReference type="ARBA" id="ARBA00011937"/>
    </source>
</evidence>
<dbReference type="EnsemblMetazoa" id="ACHR007709-RA">
    <property type="protein sequence ID" value="ACHR007709-PA"/>
    <property type="gene ID" value="ACHR007709"/>
</dbReference>
<dbReference type="Pfam" id="PF01722">
    <property type="entry name" value="BolA"/>
    <property type="match status" value="1"/>
</dbReference>
<evidence type="ECO:0000256" key="9">
    <source>
        <dbReference type="ARBA" id="ARBA00022741"/>
    </source>
</evidence>
<dbReference type="InterPro" id="IPR013750">
    <property type="entry name" value="GHMP_kinase_C_dom"/>
</dbReference>
<evidence type="ECO:0000313" key="21">
    <source>
        <dbReference type="EnsemblMetazoa" id="ACHR007709-PA"/>
    </source>
</evidence>
<evidence type="ECO:0000256" key="12">
    <source>
        <dbReference type="ARBA" id="ARBA00022989"/>
    </source>
</evidence>
<evidence type="ECO:0000256" key="2">
    <source>
        <dbReference type="ARBA" id="ARBA00004922"/>
    </source>
</evidence>
<evidence type="ECO:0000259" key="20">
    <source>
        <dbReference type="Pfam" id="PF08544"/>
    </source>
</evidence>
<keyword evidence="7" id="KW-0808">Transferase</keyword>
<dbReference type="SUPFAM" id="SSF55060">
    <property type="entry name" value="GHMP Kinase, C-terminal domain"/>
    <property type="match status" value="1"/>
</dbReference>
<evidence type="ECO:0000256" key="5">
    <source>
        <dbReference type="ARBA" id="ARBA00022516"/>
    </source>
</evidence>
<keyword evidence="13" id="KW-0443">Lipid metabolism</keyword>
<dbReference type="Proteomes" id="UP000075881">
    <property type="component" value="Unassembled WGS sequence"/>
</dbReference>
<dbReference type="NCBIfam" id="TIGR00549">
    <property type="entry name" value="mevalon_kin"/>
    <property type="match status" value="1"/>
</dbReference>
<evidence type="ECO:0000256" key="11">
    <source>
        <dbReference type="ARBA" id="ARBA00022840"/>
    </source>
</evidence>
<dbReference type="UniPathway" id="UPA00378"/>
<evidence type="ECO:0000256" key="17">
    <source>
        <dbReference type="ARBA" id="ARBA00033252"/>
    </source>
</evidence>
<feature type="transmembrane region" description="Helical" evidence="18">
    <location>
        <begin position="149"/>
        <end position="167"/>
    </location>
</feature>
<dbReference type="SUPFAM" id="SSF54211">
    <property type="entry name" value="Ribosomal protein S5 domain 2-like"/>
    <property type="match status" value="1"/>
</dbReference>
<dbReference type="PANTHER" id="PTHR12413:SF1">
    <property type="entry name" value="DOLICHYL PYROPHOSPHATE MAN9GLCNAC2 ALPHA-1,3-GLUCOSYLTRANSFERASE"/>
    <property type="match status" value="1"/>
</dbReference>
<reference evidence="21" key="2">
    <citation type="submission" date="2020-05" db="UniProtKB">
        <authorList>
            <consortium name="EnsemblMetazoa"/>
        </authorList>
    </citation>
    <scope>IDENTIFICATION</scope>
    <source>
        <strain evidence="21">ACHKN1017</strain>
    </source>
</reference>
<dbReference type="VEuPathDB" id="VectorBase:ACHR007709"/>
<keyword evidence="14 18" id="KW-0472">Membrane</keyword>
<dbReference type="InterPro" id="IPR036065">
    <property type="entry name" value="BolA-like_sf"/>
</dbReference>
<keyword evidence="12 18" id="KW-1133">Transmembrane helix</keyword>
<feature type="domain" description="GHMP kinase N-terminal" evidence="19">
    <location>
        <begin position="637"/>
        <end position="713"/>
    </location>
</feature>
<proteinExistence type="inferred from homology"/>
<keyword evidence="22" id="KW-1185">Reference proteome</keyword>
<dbReference type="AlphaFoldDB" id="A0A182KAC2"/>
<evidence type="ECO:0000256" key="6">
    <source>
        <dbReference type="ARBA" id="ARBA00022676"/>
    </source>
</evidence>
<dbReference type="InterPro" id="IPR036554">
    <property type="entry name" value="GHMP_kinase_C_sf"/>
</dbReference>
<evidence type="ECO:0000256" key="10">
    <source>
        <dbReference type="ARBA" id="ARBA00022824"/>
    </source>
</evidence>
<dbReference type="Gene3D" id="3.30.70.890">
    <property type="entry name" value="GHMP kinase, C-terminal domain"/>
    <property type="match status" value="1"/>
</dbReference>
<evidence type="ECO:0000256" key="16">
    <source>
        <dbReference type="ARBA" id="ARBA00032921"/>
    </source>
</evidence>
<evidence type="ECO:0000256" key="7">
    <source>
        <dbReference type="ARBA" id="ARBA00022679"/>
    </source>
</evidence>
<dbReference type="Pfam" id="PF08544">
    <property type="entry name" value="GHMP_kinases_C"/>
    <property type="match status" value="1"/>
</dbReference>
<dbReference type="GO" id="GO:0042281">
    <property type="term" value="F:dolichyl pyrophosphate Man9GlcNAc2 alpha-1,3-glucosyltransferase activity"/>
    <property type="evidence" value="ECO:0007669"/>
    <property type="project" value="UniProtKB-EC"/>
</dbReference>
<comment type="subcellular location">
    <subcellularLocation>
        <location evidence="1">Endoplasmic reticulum membrane</location>
        <topology evidence="1">Multi-pass membrane protein</topology>
    </subcellularLocation>
</comment>
<dbReference type="InterPro" id="IPR004856">
    <property type="entry name" value="Glyco_trans_ALG6/ALG8"/>
</dbReference>
<evidence type="ECO:0000256" key="8">
    <source>
        <dbReference type="ARBA" id="ARBA00022692"/>
    </source>
</evidence>
<keyword evidence="6" id="KW-0328">Glycosyltransferase</keyword>
<name>A0A182KAC2_9DIPT</name>
<feature type="domain" description="GHMP kinase C-terminal" evidence="20">
    <location>
        <begin position="799"/>
        <end position="854"/>
    </location>
</feature>
<accession>A0A182KAC2</accession>
<dbReference type="InterPro" id="IPR014721">
    <property type="entry name" value="Ribsml_uS5_D2-typ_fold_subgr"/>
</dbReference>
<feature type="transmembrane region" description="Helical" evidence="18">
    <location>
        <begin position="247"/>
        <end position="265"/>
    </location>
</feature>
<evidence type="ECO:0000256" key="13">
    <source>
        <dbReference type="ARBA" id="ARBA00023098"/>
    </source>
</evidence>
<dbReference type="InterPro" id="IPR002634">
    <property type="entry name" value="BolA"/>
</dbReference>
<comment type="similarity">
    <text evidence="3">Belongs to the ALG6/ALG8 glucosyltransferase family.</text>
</comment>
<keyword evidence="11" id="KW-0067">ATP-binding</keyword>
<evidence type="ECO:0000256" key="3">
    <source>
        <dbReference type="ARBA" id="ARBA00008715"/>
    </source>
</evidence>
<keyword evidence="8 18" id="KW-0812">Transmembrane</keyword>
<dbReference type="GO" id="GO:0005524">
    <property type="term" value="F:ATP binding"/>
    <property type="evidence" value="ECO:0007669"/>
    <property type="project" value="UniProtKB-KW"/>
</dbReference>
<dbReference type="Gene3D" id="3.30.230.10">
    <property type="match status" value="1"/>
</dbReference>
<sequence>MDGKFGLLWVAIGAAGLFLRAAISLHSYSGQNQPPKYGDFEAQRHWQEVTVNLPVEDWYRNTTDNDLVYWGLDYPPLSAYHSYLVGLWAGRWHNESYVALHKSRGISTEEHKQFMRNTVLLLDALLYIPAILYATYTIGKRLRNSRTEVAEWVYLTLAVLFPGQMLIDNGHFQYNNASLGLCALAVVALLERRTLAGAVLFCLALNYKQMELYHALPFFFYLLRDCFTGADKSSSLLERLAIGVRKIAVLGVTVLATFIILWLPWLNSLEAVEQLVHRIFPVARGVFEDKVSNVWCVVNVFVKLRNIPNTTMALICILSTLLAVLPSGLHLLVQNKPTDKSFLYSLTVTALGFFLLSFHVHEKSILLAALPVTLLLPLEPLASCWFMQIATFSMFPLLHKDGLTVPFLGLSLVTLALLRTEVIDESDGCGGKFRVVVVSSQFQGKPLLQRHRLVNAALEEELKTIHAFSQKTYTPEQWAGESEASTVKQFEVSAPGKVILHGEHSVVYGHPAIAGSIGLHTYLNFTALERSQSSSTAPQVIIEFRSIPFTATLTLDSFDTFLRAVDCHKSLQPDTFLEQLRAEGEFPFARYLSPNLEQPCLADTTSKERMSLGSTLYIINRVLRSEGVSSIDSTSIGDGGFRLSLYSEMSIGAGLGSSASYGVCLAAGAYQLSRILKREATPSALGEDVLKKIYQWSFDSEIIMHVKPSGIDNEIATNGGLVRFRRGSGVNKIIALRRPVHVLIVDTGVSRSTANLVASAARRLELFPRTVGPILQGMGGLVDEAIALLESDEQPETVYERLGTLVSINNNLLRSLGVSHPALEKIFAIAERAGFASKLTGAGGGGCAFVLLPSGFRELDTYRELMDALNEAGYRSIETTVGTGAGVSLSFPQDGK</sequence>
<feature type="transmembrane region" description="Helical" evidence="18">
    <location>
        <begin position="312"/>
        <end position="333"/>
    </location>
</feature>
<protein>
    <recommendedName>
        <fullName evidence="4">dolichyl-P-Glc:Man9GlcNAc2-PP-dolichol alpha-1,3-glucosyltransferase</fullName>
        <ecNumber evidence="4">2.4.1.267</ecNumber>
    </recommendedName>
    <alternativeName>
        <fullName evidence="17">Asparagine-linked glycosylation protein 6 homolog</fullName>
    </alternativeName>
    <alternativeName>
        <fullName evidence="16">Dol-P-Glc:Man(9)GlcNAc(2)-PP-Dol alpha-1,3-glucosyltransferase</fullName>
    </alternativeName>
</protein>
<comment type="pathway">
    <text evidence="15">Isoprenoid biosynthesis; isopentenyl diphosphate biosynthesis via mevalonate pathway; isopentenyl diphosphate from (R)-mevalonate: step 1/3.</text>
</comment>
<dbReference type="GO" id="GO:0019287">
    <property type="term" value="P:isopentenyl diphosphate biosynthetic process, mevalonate pathway"/>
    <property type="evidence" value="ECO:0007669"/>
    <property type="project" value="UniProtKB-UniPathway"/>
</dbReference>
<reference evidence="22" key="1">
    <citation type="submission" date="2013-03" db="EMBL/GenBank/DDBJ databases">
        <title>The Genome Sequence of Anopheles christyi ACHKN1017.</title>
        <authorList>
            <consortium name="The Broad Institute Genomics Platform"/>
            <person name="Neafsey D.E."/>
            <person name="Besansky N."/>
            <person name="Walker B."/>
            <person name="Young S.K."/>
            <person name="Zeng Q."/>
            <person name="Gargeya S."/>
            <person name="Fitzgerald M."/>
            <person name="Haas B."/>
            <person name="Abouelleil A."/>
            <person name="Allen A.W."/>
            <person name="Alvarado L."/>
            <person name="Arachchi H.M."/>
            <person name="Berlin A.M."/>
            <person name="Chapman S.B."/>
            <person name="Gainer-Dewar J."/>
            <person name="Goldberg J."/>
            <person name="Griggs A."/>
            <person name="Gujja S."/>
            <person name="Hansen M."/>
            <person name="Howarth C."/>
            <person name="Imamovic A."/>
            <person name="Ireland A."/>
            <person name="Larimer J."/>
            <person name="McCowan C."/>
            <person name="Murphy C."/>
            <person name="Pearson M."/>
            <person name="Poon T.W."/>
            <person name="Priest M."/>
            <person name="Roberts A."/>
            <person name="Saif S."/>
            <person name="Shea T."/>
            <person name="Sisk P."/>
            <person name="Sykes S."/>
            <person name="Wortman J."/>
            <person name="Nusbaum C."/>
            <person name="Birren B."/>
        </authorList>
    </citation>
    <scope>NUCLEOTIDE SEQUENCE [LARGE SCALE GENOMIC DNA]</scope>
    <source>
        <strain evidence="22">ACHKN1017</strain>
    </source>
</reference>
<evidence type="ECO:0000256" key="1">
    <source>
        <dbReference type="ARBA" id="ARBA00004477"/>
    </source>
</evidence>
<dbReference type="Pfam" id="PF03155">
    <property type="entry name" value="Alg6_Alg8"/>
    <property type="match status" value="1"/>
</dbReference>
<dbReference type="PRINTS" id="PR00959">
    <property type="entry name" value="MEVGALKINASE"/>
</dbReference>
<keyword evidence="5" id="KW-0444">Lipid biosynthesis</keyword>
<dbReference type="Gene3D" id="3.30.300.90">
    <property type="entry name" value="BolA-like"/>
    <property type="match status" value="1"/>
</dbReference>
<evidence type="ECO:0000313" key="22">
    <source>
        <dbReference type="Proteomes" id="UP000075881"/>
    </source>
</evidence>
<dbReference type="GO" id="GO:0004496">
    <property type="term" value="F:mevalonate kinase activity"/>
    <property type="evidence" value="ECO:0007669"/>
    <property type="project" value="InterPro"/>
</dbReference>
<dbReference type="Pfam" id="PF00288">
    <property type="entry name" value="GHMP_kinases_N"/>
    <property type="match status" value="1"/>
</dbReference>
<organism evidence="21 22">
    <name type="scientific">Anopheles christyi</name>
    <dbReference type="NCBI Taxonomy" id="43041"/>
    <lineage>
        <taxon>Eukaryota</taxon>
        <taxon>Metazoa</taxon>
        <taxon>Ecdysozoa</taxon>
        <taxon>Arthropoda</taxon>
        <taxon>Hexapoda</taxon>
        <taxon>Insecta</taxon>
        <taxon>Pterygota</taxon>
        <taxon>Neoptera</taxon>
        <taxon>Endopterygota</taxon>
        <taxon>Diptera</taxon>
        <taxon>Nematocera</taxon>
        <taxon>Culicoidea</taxon>
        <taxon>Culicidae</taxon>
        <taxon>Anophelinae</taxon>
        <taxon>Anopheles</taxon>
    </lineage>
</organism>
<dbReference type="InterPro" id="IPR006204">
    <property type="entry name" value="GHMP_kinase_N_dom"/>
</dbReference>
<dbReference type="STRING" id="43041.A0A182KAC2"/>
<feature type="transmembrane region" description="Helical" evidence="18">
    <location>
        <begin position="119"/>
        <end position="137"/>
    </location>
</feature>
<dbReference type="GO" id="GO:0005789">
    <property type="term" value="C:endoplasmic reticulum membrane"/>
    <property type="evidence" value="ECO:0007669"/>
    <property type="project" value="UniProtKB-SubCell"/>
</dbReference>
<feature type="transmembrane region" description="Helical" evidence="18">
    <location>
        <begin position="342"/>
        <end position="360"/>
    </location>
</feature>
<keyword evidence="9" id="KW-0547">Nucleotide-binding</keyword>